<reference evidence="2" key="1">
    <citation type="submission" date="2013-07" db="EMBL/GenBank/DDBJ databases">
        <title>The Genome Sequence of Cryptococcus dejecticola CBS10117.</title>
        <authorList>
            <consortium name="The Broad Institute Genome Sequencing Platform"/>
            <person name="Cuomo C."/>
            <person name="Litvintseva A."/>
            <person name="Chen Y."/>
            <person name="Heitman J."/>
            <person name="Sun S."/>
            <person name="Springer D."/>
            <person name="Dromer F."/>
            <person name="Young S.K."/>
            <person name="Zeng Q."/>
            <person name="Gargeya S."/>
            <person name="Fitzgerald M."/>
            <person name="Abouelleil A."/>
            <person name="Alvarado L."/>
            <person name="Berlin A.M."/>
            <person name="Chapman S.B."/>
            <person name="Dewar J."/>
            <person name="Goldberg J."/>
            <person name="Griggs A."/>
            <person name="Gujja S."/>
            <person name="Hansen M."/>
            <person name="Howarth C."/>
            <person name="Imamovic A."/>
            <person name="Larimer J."/>
            <person name="McCowan C."/>
            <person name="Murphy C."/>
            <person name="Pearson M."/>
            <person name="Priest M."/>
            <person name="Roberts A."/>
            <person name="Saif S."/>
            <person name="Shea T."/>
            <person name="Sykes S."/>
            <person name="Wortman J."/>
            <person name="Nusbaum C."/>
            <person name="Birren B."/>
        </authorList>
    </citation>
    <scope>NUCLEOTIDE SEQUENCE [LARGE SCALE GENOMIC DNA]</scope>
    <source>
        <strain evidence="2">CBS 10117</strain>
    </source>
</reference>
<dbReference type="OrthoDB" id="2564640at2759"/>
<dbReference type="RefSeq" id="XP_018261963.1">
    <property type="nucleotide sequence ID" value="XM_018408272.1"/>
</dbReference>
<protein>
    <submittedName>
        <fullName evidence="2">Uncharacterized protein</fullName>
    </submittedName>
</protein>
<feature type="region of interest" description="Disordered" evidence="1">
    <location>
        <begin position="696"/>
        <end position="740"/>
    </location>
</feature>
<evidence type="ECO:0000256" key="1">
    <source>
        <dbReference type="SAM" id="MobiDB-lite"/>
    </source>
</evidence>
<proteinExistence type="predicted"/>
<evidence type="ECO:0000313" key="2">
    <source>
        <dbReference type="EMBL" id="OBR84121.1"/>
    </source>
</evidence>
<dbReference type="VEuPathDB" id="FungiDB:I303_04978"/>
<feature type="compositionally biased region" description="Acidic residues" evidence="1">
    <location>
        <begin position="1026"/>
        <end position="1060"/>
    </location>
</feature>
<dbReference type="EMBL" id="KI894032">
    <property type="protein sequence ID" value="OBR84121.1"/>
    <property type="molecule type" value="Genomic_DNA"/>
</dbReference>
<evidence type="ECO:0000313" key="4">
    <source>
        <dbReference type="Proteomes" id="UP000078595"/>
    </source>
</evidence>
<dbReference type="KEGG" id="kdj:28968677"/>
<feature type="region of interest" description="Disordered" evidence="1">
    <location>
        <begin position="1026"/>
        <end position="1065"/>
    </location>
</feature>
<dbReference type="AlphaFoldDB" id="A0A1A6A234"/>
<keyword evidence="4" id="KW-1185">Reference proteome</keyword>
<feature type="compositionally biased region" description="Acidic residues" evidence="1">
    <location>
        <begin position="696"/>
        <end position="708"/>
    </location>
</feature>
<evidence type="ECO:0000313" key="3">
    <source>
        <dbReference type="EMBL" id="WWC62981.1"/>
    </source>
</evidence>
<feature type="compositionally biased region" description="Basic and acidic residues" evidence="1">
    <location>
        <begin position="714"/>
        <end position="740"/>
    </location>
</feature>
<dbReference type="Proteomes" id="UP000078595">
    <property type="component" value="Chromosome 6"/>
</dbReference>
<feature type="region of interest" description="Disordered" evidence="1">
    <location>
        <begin position="894"/>
        <end position="944"/>
    </location>
</feature>
<feature type="compositionally biased region" description="Basic and acidic residues" evidence="1">
    <location>
        <begin position="918"/>
        <end position="929"/>
    </location>
</feature>
<feature type="compositionally biased region" description="Low complexity" evidence="1">
    <location>
        <begin position="7"/>
        <end position="29"/>
    </location>
</feature>
<sequence>MEKQGETSHSSSSRISPPTLRLRSPPSSIYESTIITTNDDHDNDDNHQNYQHHDQRPDDHPYISTPKKDRNEEVPSASLVSTPQTPGLVWARRTRDAGGDTRAYRMGKDKAGWEHLPLNILHLILGYTIDQPLPQNCLNSAWMDKPRCHEIVKAIQQRILLCQLRCICPGWKGAVDSHPFWPSYTLLLDPSRPHSSTLDDIFSASLIPSTPSFPTLFHRARFTTLKVCLACRLNHPARMGLYPAVPRRLTYTKRLGFAPTCAKHHLHTCSSCMREFGIESLSPTGHRRWISTAPSPAEGGIAIDKGLVPCSRGDIDEHGLPRYQDELICKGCRMSAIDRELQRQLVDCARGGPLRGMKEEWTTSGDIQNYINHSTDTASIQIERVLEERWLIQHTRYMELLDTAIELQDREASFKMAYITRNIIETDAQRDVRLKLEYELRGEDFKGYESAQDRMERNDLYNTWYLEAQSKKRGPREKGTTKALRLTSAGQWVIEDVSDESDEGEEEEEEVEEIRLNGLNVKWERKLRVGCINDWLNDRIRFGFWVSPSDEVAQLSILSQAQQASTIHTPFERISMYARNPFEKYANFTYTPPIAQVDSAGLIDLESHQHAADPFLPHDRLLDTLDWQYREKLRKKLSWPMVRLVDSILNWFEGDDEQAERHCATLPFSRVVTLLNDWRHWIPKDMLEALRKEADEKDEDDDLLEDDESSSHAGSDDHLHNSNNARESHSPKIELVKEERKDPTLAGYGIKTIEFASPQNHNVQVAPVDVTTRTNVTGVQGKDEISPKLGKRKSPVEEEDDIVSAADLPKKIRHAPNIQHGPPSAPVPTPPTAKSDIVLDTAAREVLPFPKQRDINGPTETLTLSATSEEIIISAVPSEIDSSVINLHSPSKAPALAKAPDSAERPLQDDAAEEDEGLFERSGTEESSHETIGTMPITPETEEDWTDMSNDYEMTDSSHDDMTTGLVGEGVLFPVKSAGIVSDTAPLSISLTSASNGNEQLAMPLPSDRRIASSMDNQTMHDQIEDEIEDEDEDQSLSDEDDDEDEDEDEEPVITEDSSDTDTSKAFGLIKDFITQHEDRIPFLPIPPGGEGESAKWNLGEGTEKIIMELWYEKREILRRCSCRICERGIIARYGVGVGAGGDGHHGNPARFQIRDLMMSPQKHVAY</sequence>
<organism evidence="2">
    <name type="scientific">Kwoniella dejecticola CBS 10117</name>
    <dbReference type="NCBI Taxonomy" id="1296121"/>
    <lineage>
        <taxon>Eukaryota</taxon>
        <taxon>Fungi</taxon>
        <taxon>Dikarya</taxon>
        <taxon>Basidiomycota</taxon>
        <taxon>Agaricomycotina</taxon>
        <taxon>Tremellomycetes</taxon>
        <taxon>Tremellales</taxon>
        <taxon>Cryptococcaceae</taxon>
        <taxon>Kwoniella</taxon>
    </lineage>
</organism>
<dbReference type="GeneID" id="28968677"/>
<dbReference type="EMBL" id="CP144535">
    <property type="protein sequence ID" value="WWC62981.1"/>
    <property type="molecule type" value="Genomic_DNA"/>
</dbReference>
<dbReference type="STRING" id="1296121.A0A1A6A234"/>
<feature type="region of interest" description="Disordered" evidence="1">
    <location>
        <begin position="1"/>
        <end position="87"/>
    </location>
</feature>
<accession>A0A1A6A234</accession>
<feature type="compositionally biased region" description="Basic and acidic residues" evidence="1">
    <location>
        <begin position="38"/>
        <end position="73"/>
    </location>
</feature>
<name>A0A1A6A234_9TREE</name>
<reference evidence="3" key="2">
    <citation type="submission" date="2013-07" db="EMBL/GenBank/DDBJ databases">
        <authorList>
            <consortium name="The Broad Institute Genome Sequencing Platform"/>
            <person name="Cuomo C."/>
            <person name="Litvintseva A."/>
            <person name="Chen Y."/>
            <person name="Heitman J."/>
            <person name="Sun S."/>
            <person name="Springer D."/>
            <person name="Dromer F."/>
            <person name="Young S.K."/>
            <person name="Zeng Q."/>
            <person name="Gargeya S."/>
            <person name="Fitzgerald M."/>
            <person name="Abouelleil A."/>
            <person name="Alvarado L."/>
            <person name="Berlin A.M."/>
            <person name="Chapman S.B."/>
            <person name="Dewar J."/>
            <person name="Goldberg J."/>
            <person name="Griggs A."/>
            <person name="Gujja S."/>
            <person name="Hansen M."/>
            <person name="Howarth C."/>
            <person name="Imamovic A."/>
            <person name="Larimer J."/>
            <person name="McCowan C."/>
            <person name="Murphy C."/>
            <person name="Pearson M."/>
            <person name="Priest M."/>
            <person name="Roberts A."/>
            <person name="Saif S."/>
            <person name="Shea T."/>
            <person name="Sykes S."/>
            <person name="Wortman J."/>
            <person name="Nusbaum C."/>
            <person name="Birren B."/>
        </authorList>
    </citation>
    <scope>NUCLEOTIDE SEQUENCE</scope>
    <source>
        <strain evidence="3">CBS 10117</strain>
    </source>
</reference>
<reference evidence="3" key="3">
    <citation type="submission" date="2024-02" db="EMBL/GenBank/DDBJ databases">
        <title>Comparative genomics of Cryptococcus and Kwoniella reveals pathogenesis evolution and contrasting modes of karyotype evolution via chromosome fusion or intercentromeric recombination.</title>
        <authorList>
            <person name="Coelho M.A."/>
            <person name="David-Palma M."/>
            <person name="Shea T."/>
            <person name="Bowers K."/>
            <person name="McGinley-Smith S."/>
            <person name="Mohammad A.W."/>
            <person name="Gnirke A."/>
            <person name="Yurkov A.M."/>
            <person name="Nowrousian M."/>
            <person name="Sun S."/>
            <person name="Cuomo C.A."/>
            <person name="Heitman J."/>
        </authorList>
    </citation>
    <scope>NUCLEOTIDE SEQUENCE</scope>
    <source>
        <strain evidence="3">CBS 10117</strain>
    </source>
</reference>
<feature type="region of interest" description="Disordered" evidence="1">
    <location>
        <begin position="778"/>
        <end position="800"/>
    </location>
</feature>
<gene>
    <name evidence="2" type="ORF">I303_04978</name>
    <name evidence="3" type="ORF">I303_105579</name>
</gene>